<proteinExistence type="predicted"/>
<dbReference type="SUPFAM" id="SSF49363">
    <property type="entry name" value="Purple acid phosphatase, N-terminal domain"/>
    <property type="match status" value="1"/>
</dbReference>
<evidence type="ECO:0000313" key="5">
    <source>
        <dbReference type="EMBL" id="RJO60207.1"/>
    </source>
</evidence>
<dbReference type="Pfam" id="PF16656">
    <property type="entry name" value="Pur_ac_phosph_N"/>
    <property type="match status" value="3"/>
</dbReference>
<keyword evidence="1" id="KW-0677">Repeat</keyword>
<dbReference type="InterPro" id="IPR036116">
    <property type="entry name" value="FN3_sf"/>
</dbReference>
<dbReference type="Gene3D" id="2.60.40.10">
    <property type="entry name" value="Immunoglobulins"/>
    <property type="match status" value="7"/>
</dbReference>
<dbReference type="SUPFAM" id="SSF49265">
    <property type="entry name" value="Fibronectin type III"/>
    <property type="match status" value="4"/>
</dbReference>
<feature type="compositionally biased region" description="Polar residues" evidence="2">
    <location>
        <begin position="161"/>
        <end position="181"/>
    </location>
</feature>
<feature type="region of interest" description="Disordered" evidence="2">
    <location>
        <begin position="157"/>
        <end position="182"/>
    </location>
</feature>
<dbReference type="GO" id="GO:0003993">
    <property type="term" value="F:acid phosphatase activity"/>
    <property type="evidence" value="ECO:0007669"/>
    <property type="project" value="InterPro"/>
</dbReference>
<keyword evidence="3" id="KW-1133">Transmembrane helix</keyword>
<dbReference type="EMBL" id="QZJW01000050">
    <property type="protein sequence ID" value="RJO60207.1"/>
    <property type="molecule type" value="Genomic_DNA"/>
</dbReference>
<keyword evidence="3" id="KW-0472">Membrane</keyword>
<evidence type="ECO:0000256" key="2">
    <source>
        <dbReference type="SAM" id="MobiDB-lite"/>
    </source>
</evidence>
<evidence type="ECO:0000313" key="6">
    <source>
        <dbReference type="Proteomes" id="UP000285655"/>
    </source>
</evidence>
<dbReference type="PANTHER" id="PTHR13817">
    <property type="entry name" value="TITIN"/>
    <property type="match status" value="1"/>
</dbReference>
<dbReference type="Gene3D" id="2.60.40.380">
    <property type="entry name" value="Purple acid phosphatase-like, N-terminal"/>
    <property type="match status" value="2"/>
</dbReference>
<organism evidence="5 6">
    <name type="scientific">candidate division WS5 bacterium</name>
    <dbReference type="NCBI Taxonomy" id="2093353"/>
    <lineage>
        <taxon>Bacteria</taxon>
        <taxon>candidate division WS5</taxon>
    </lineage>
</organism>
<evidence type="ECO:0000259" key="4">
    <source>
        <dbReference type="PROSITE" id="PS50853"/>
    </source>
</evidence>
<keyword evidence="3" id="KW-0812">Transmembrane</keyword>
<dbReference type="SMART" id="SM00060">
    <property type="entry name" value="FN3"/>
    <property type="match status" value="8"/>
</dbReference>
<dbReference type="InterPro" id="IPR050964">
    <property type="entry name" value="Striated_Muscle_Regulatory"/>
</dbReference>
<dbReference type="InterPro" id="IPR015914">
    <property type="entry name" value="PAPs_N"/>
</dbReference>
<comment type="caution">
    <text evidence="5">The sequence shown here is derived from an EMBL/GenBank/DDBJ whole genome shotgun (WGS) entry which is preliminary data.</text>
</comment>
<feature type="domain" description="Fibronectin type-III" evidence="4">
    <location>
        <begin position="1692"/>
        <end position="1788"/>
    </location>
</feature>
<name>A0A419DAS2_9BACT</name>
<dbReference type="CDD" id="cd00063">
    <property type="entry name" value="FN3"/>
    <property type="match status" value="4"/>
</dbReference>
<dbReference type="PANTHER" id="PTHR13817:SF166">
    <property type="entry name" value="NEURONAL IGCAM-RELATED"/>
    <property type="match status" value="1"/>
</dbReference>
<dbReference type="InterPro" id="IPR008963">
    <property type="entry name" value="Purple_acid_Pase-like_N"/>
</dbReference>
<dbReference type="Proteomes" id="UP000285655">
    <property type="component" value="Unassembled WGS sequence"/>
</dbReference>
<feature type="region of interest" description="Disordered" evidence="2">
    <location>
        <begin position="770"/>
        <end position="805"/>
    </location>
</feature>
<evidence type="ECO:0000256" key="1">
    <source>
        <dbReference type="ARBA" id="ARBA00022737"/>
    </source>
</evidence>
<feature type="region of interest" description="Disordered" evidence="2">
    <location>
        <begin position="2104"/>
        <end position="2124"/>
    </location>
</feature>
<dbReference type="InterPro" id="IPR003961">
    <property type="entry name" value="FN3_dom"/>
</dbReference>
<dbReference type="PROSITE" id="PS50853">
    <property type="entry name" value="FN3"/>
    <property type="match status" value="3"/>
</dbReference>
<protein>
    <recommendedName>
        <fullName evidence="4">Fibronectin type-III domain-containing protein</fullName>
    </recommendedName>
</protein>
<feature type="domain" description="Fibronectin type-III" evidence="4">
    <location>
        <begin position="2072"/>
        <end position="2172"/>
    </location>
</feature>
<dbReference type="GO" id="GO:0046872">
    <property type="term" value="F:metal ion binding"/>
    <property type="evidence" value="ECO:0007669"/>
    <property type="project" value="InterPro"/>
</dbReference>
<dbReference type="InterPro" id="IPR013783">
    <property type="entry name" value="Ig-like_fold"/>
</dbReference>
<feature type="compositionally biased region" description="Polar residues" evidence="2">
    <location>
        <begin position="786"/>
        <end position="805"/>
    </location>
</feature>
<sequence length="2206" mass="232485">MRYRERKIKPKRQGYLKKYTDFVFKKSSQSCSIDKHSWLCRERKAILFPLYFLLKTFYFIKNIFLIIRLGYFELLYFAHLRVRFLHDTVYQKNTAYKKVNDYKYTRTIRRATITGFIVSFFIFQFMGSLWPEIFNPVHPKVAEGANASVTWTDQAHFEGSTPPSGAASGTTTRSNVDTSGSPGDVKLSAISNFGDGSDGALPTTGSLNSSFNINTQTNGYGGRTLADGGTATLTSSGGVGASTIYLSLSAFTGGNGIATGDEILIAKFWKVGDTTTGVYEIKTVSNGSLTTLTLSSPLENAYPSGTLVQRIPNYSSMDIGATGTVTASAWDGSTGGVVIFRVQGTLTIASGGKIDTTGLGYRNRADNLTGEGPGGGGGGSCEADCGGGGGGGYGGAGGLGGSDGYVAGSAGPAYATFPDFGSAGGTSYGSGGKGGGLIFAVINSLNNLGDIKSNGDNGTVDGGGGGSGGGIYLSVGSTVALGTVSANGGTGGNGLTNSGSGGGGGGGLIRFVSGSDPGVAGFSASGGNGGTGGYQNGQNGNATSPIYTYLAPTYNTSGTISGFKIDAGEGQKAKWSSVSWTGNEPANTDLKFRTRGADTESGLSGASWSSYYTISGSSITTTASRWLEVETTLISDGSATPTLNDFTVSYDTLESPNNSNITLSKTDGTSLKNSSGTTVGAGIAGAWVNETSVRVTAAGLTCTGCGASTNIRPEVEIKEVGTAFDETLTYTAMGSSSYVDVTLPGTPSSGQGYHLRVRAVDDEGRVSAWTSYGGNSDPNDADILYDNTNPSQAGNPSGTSPTNDTTPVWNWTASTDANSGISYYKVYWDTVAGGTANFESSATNSYTHSVALVNGTWYAKVEAYDNAGNVATISGNGSIVVDATSPDMGGITALISSGGASISTATWQTDNDPYFSWSAPGDTSGIAGYYYALDDATPESGGTWTASTSVQYGDNTISDGVHTLYVRAKDNAGNEAGTLGTFVIWIDSTVPSLSLDPSFTFSATDTNPDDITLSWGAYSDSGSSVVNYALERIKYSEYTAGSHNLTSNWSSESSYLGLGNKTGNSDIESVPGEIESSVRYVYRIKVNDSAGNSSAWLISDIGMTTDTVNPSSPSSVTATTCDGTGPNCSEVANKGYEVKLSWTPSSDSGSGVTGYKIYRKAETNSTAANDFTLVGYLDVNPPGLGGHATIYYDNDTNNDATSADTTYDPDSGTGGIQNIKTLSSNRLNDYTDYHYRITALDESGNETDVITTDGLGIPTYANYDADKTKDVTAPSTPQNVVATPMGLDSSGLAQRVDLSWNTSTDTRTSGRVPAGSGSGIAGYKILKCEGDSATCSNDGNYSQIGTSSSATYTEEGLGEFTRYFYKVIAVDSASSANIGDASNNNSARSTSATVMTASNTVPTVPLSVTVTTKTGNPNTDSGVGHQNTITFNGSYAKNCSGGIRCITGYEIYRSIDNFATNNTLIANVSLSAVGDERGVTYTYVDNNSTNDSTAPSITRSSGGGPIATKAQTARLSDATTYYYKVKAKDNTPANPDGGPFASGLSAVTTGTLHTGWDTTADDTAPNTPASVAVKNIHPNNSMVRNIITWTMISDSTRNGTSDFSKYQVYRYETLLGVGTASLISEKTDRGDNYHVDGIVNTEKDKDYSYYVIAMDNAGTDFKYANNQVINSTSNMSGYESPVSINPGSVNPTVSNIQVPSGNVGVSSAVVTWTTNQNTDSLVEYRVKGTNDVVAAGKDRTQPTMNHSVTLGNLSKGTQYQYRVISRNSLGNIDEDDASNWREFTTNNFSISDVAVDTTTGTATVKWNTNIASDSYVEYKLEGSSDKSKIAGDSTLTAGHEVSITGLSPSKRYTYKIRSVTSDKYIAETAFQTFITKDNDLNQFVTVPAETNVSEKNVTATTAKITWVTAVATTSWVEYGTTQGLYSMSAGNNDFNTSHSVELQNLTPGTKYYYRVKGKTETDIEYFSPESSFTAVLLPEISNLRVREFSSYQATITFDTNVDAVAAISYGKDEGYGQRMSKAKAEKNHVMTLEGLEDNSTYHFQVSAVDQFKNEAKSSDTAFSTPLDTKGPEITDLKVDVLPISESSETASVIISWTTDKPSTTQVEYDDKGAGDKYENHSTEDTSLNTSHTVLVKDLNTSSNYRFRIIAKDKRGNLTKTKSSSFITPTKEKSLLQIIIKSLEDTFSWTKNVPSFLGRIGNRLLGK</sequence>
<feature type="transmembrane region" description="Helical" evidence="3">
    <location>
        <begin position="45"/>
        <end position="67"/>
    </location>
</feature>
<feature type="domain" description="Fibronectin type-III" evidence="4">
    <location>
        <begin position="1888"/>
        <end position="1980"/>
    </location>
</feature>
<feature type="compositionally biased region" description="Basic and acidic residues" evidence="2">
    <location>
        <begin position="2108"/>
        <end position="2123"/>
    </location>
</feature>
<gene>
    <name evidence="5" type="ORF">C4544_05525</name>
</gene>
<evidence type="ECO:0000256" key="3">
    <source>
        <dbReference type="SAM" id="Phobius"/>
    </source>
</evidence>
<reference evidence="5 6" key="1">
    <citation type="journal article" date="2017" name="ISME J.">
        <title>Energy and carbon metabolisms in a deep terrestrial subsurface fluid microbial community.</title>
        <authorList>
            <person name="Momper L."/>
            <person name="Jungbluth S.P."/>
            <person name="Lee M.D."/>
            <person name="Amend J.P."/>
        </authorList>
    </citation>
    <scope>NUCLEOTIDE SEQUENCE [LARGE SCALE GENOMIC DNA]</scope>
    <source>
        <strain evidence="5">SURF_29</strain>
    </source>
</reference>
<accession>A0A419DAS2</accession>